<organism evidence="6 7">
    <name type="scientific">Crenobacter luteus</name>
    <dbReference type="NCBI Taxonomy" id="1452487"/>
    <lineage>
        <taxon>Bacteria</taxon>
        <taxon>Pseudomonadati</taxon>
        <taxon>Pseudomonadota</taxon>
        <taxon>Betaproteobacteria</taxon>
        <taxon>Neisseriales</taxon>
        <taxon>Neisseriaceae</taxon>
        <taxon>Crenobacter</taxon>
    </lineage>
</organism>
<dbReference type="OrthoDB" id="9803913at2"/>
<dbReference type="NCBIfam" id="TIGR00573">
    <property type="entry name" value="dnaq"/>
    <property type="match status" value="1"/>
</dbReference>
<comment type="function">
    <text evidence="2">DNA polymerase III is a complex, multichain enzyme responsible for most of the replicative synthesis in bacteria. The epsilon subunit contain the editing function and is a proofreading 3'-5' exonuclease.</text>
</comment>
<evidence type="ECO:0000313" key="7">
    <source>
        <dbReference type="Proteomes" id="UP000076625"/>
    </source>
</evidence>
<protein>
    <recommendedName>
        <fullName evidence="1">DNA-directed DNA polymerase</fullName>
        <ecNumber evidence="1">2.7.7.7</ecNumber>
    </recommendedName>
</protein>
<evidence type="ECO:0000256" key="2">
    <source>
        <dbReference type="ARBA" id="ARBA00025483"/>
    </source>
</evidence>
<sequence>MLFDRPCAIVDLETTGGHITRDRITEIGVVLIDGERVERFSTLVNPGQAIPPFIEKMTGISDAMVGSAPAFDELAEALAERLAGRLFIAHNARFDYGFLKNAFRRVGIRFQAEVLCSVKLSRRLYPQYYKHNLDSLIERHGIELAERHRALADAEAVWIFLQRARAELGEAAVHDAAAHVLARPAAPEGLDADVVDALPDVPGVYVFYDENDAPLFAGRGNNLRSAVLAHFSDEARRKKEGRVAAGVARVDWVETVGEFGAMLLEMQTIRRLQPLHNVKGRPQTSLCSIRLDAGDDEVLRPTVVRADEVDFSRAAELFGLFRSPREAQRLLSDLARTQGLCESTLGIQRPTPKKGRPCHAWALGRCRGACLGREPVPNHNARLMMALARIRVPGWPFPGPVAVVETDAVTGEVAEHVFDRWCYLGSRRDADGPLDGDAAFDLDTYRLFGGLLKKLPEHTVLRLLDTEPA</sequence>
<dbReference type="InterPro" id="IPR047296">
    <property type="entry name" value="GIY-YIG_UvrC_Cho"/>
</dbReference>
<dbReference type="PROSITE" id="PS50164">
    <property type="entry name" value="GIY_YIG"/>
    <property type="match status" value="1"/>
</dbReference>
<reference evidence="7" key="1">
    <citation type="submission" date="2016-01" db="EMBL/GenBank/DDBJ databases">
        <title>Draft genome of Chromobacterium sp. F49.</title>
        <authorList>
            <person name="Hong K.W."/>
        </authorList>
    </citation>
    <scope>NUCLEOTIDE SEQUENCE [LARGE SCALE GENOMIC DNA]</scope>
    <source>
        <strain evidence="7">CN10</strain>
    </source>
</reference>
<comment type="catalytic activity">
    <reaction evidence="4">
        <text>DNA(n) + a 2'-deoxyribonucleoside 5'-triphosphate = DNA(n+1) + diphosphate</text>
        <dbReference type="Rhea" id="RHEA:22508"/>
        <dbReference type="Rhea" id="RHEA-COMP:17339"/>
        <dbReference type="Rhea" id="RHEA-COMP:17340"/>
        <dbReference type="ChEBI" id="CHEBI:33019"/>
        <dbReference type="ChEBI" id="CHEBI:61560"/>
        <dbReference type="ChEBI" id="CHEBI:173112"/>
        <dbReference type="EC" id="2.7.7.7"/>
    </reaction>
</comment>
<feature type="domain" description="GIY-YIG" evidence="5">
    <location>
        <begin position="200"/>
        <end position="278"/>
    </location>
</feature>
<dbReference type="InterPro" id="IPR013520">
    <property type="entry name" value="Ribonucl_H"/>
</dbReference>
<dbReference type="PANTHER" id="PTHR30231:SF37">
    <property type="entry name" value="EXODEOXYRIBONUCLEASE 10"/>
    <property type="match status" value="1"/>
</dbReference>
<dbReference type="STRING" id="1452487.AVW16_09700"/>
<name>A0A163CKP7_9NEIS</name>
<dbReference type="InterPro" id="IPR035901">
    <property type="entry name" value="GIY-YIG_endonuc_sf"/>
</dbReference>
<evidence type="ECO:0000259" key="5">
    <source>
        <dbReference type="PROSITE" id="PS50164"/>
    </source>
</evidence>
<dbReference type="Gene3D" id="3.40.1440.10">
    <property type="entry name" value="GIY-YIG endonuclease"/>
    <property type="match status" value="1"/>
</dbReference>
<dbReference type="GO" id="GO:0003887">
    <property type="term" value="F:DNA-directed DNA polymerase activity"/>
    <property type="evidence" value="ECO:0007669"/>
    <property type="project" value="UniProtKB-EC"/>
</dbReference>
<accession>A0A163CKP7</accession>
<dbReference type="EC" id="2.7.7.7" evidence="1"/>
<dbReference type="GO" id="GO:0045004">
    <property type="term" value="P:DNA replication proofreading"/>
    <property type="evidence" value="ECO:0007669"/>
    <property type="project" value="TreeGrafter"/>
</dbReference>
<gene>
    <name evidence="6" type="ORF">AVW16_09700</name>
</gene>
<dbReference type="GO" id="GO:0003677">
    <property type="term" value="F:DNA binding"/>
    <property type="evidence" value="ECO:0007669"/>
    <property type="project" value="InterPro"/>
</dbReference>
<evidence type="ECO:0000313" key="6">
    <source>
        <dbReference type="EMBL" id="KZE32661.1"/>
    </source>
</evidence>
<dbReference type="CDD" id="cd10434">
    <property type="entry name" value="GIY-YIG_UvrC_Cho"/>
    <property type="match status" value="1"/>
</dbReference>
<keyword evidence="7" id="KW-1185">Reference proteome</keyword>
<comment type="caution">
    <text evidence="6">The sequence shown here is derived from an EMBL/GenBank/DDBJ whole genome shotgun (WGS) entry which is preliminary data.</text>
</comment>
<proteinExistence type="predicted"/>
<evidence type="ECO:0000256" key="3">
    <source>
        <dbReference type="ARBA" id="ARBA00026073"/>
    </source>
</evidence>
<dbReference type="GO" id="GO:0005829">
    <property type="term" value="C:cytosol"/>
    <property type="evidence" value="ECO:0007669"/>
    <property type="project" value="TreeGrafter"/>
</dbReference>
<dbReference type="CDD" id="cd06127">
    <property type="entry name" value="DEDDh"/>
    <property type="match status" value="1"/>
</dbReference>
<comment type="subunit">
    <text evidence="3">DNA polymerase III contains a core (composed of alpha, epsilon and theta chains) that associates with a tau subunit. This core dimerizes to form the POLIII' complex. PolIII' associates with the gamma complex (composed of gamma, delta, delta', psi and chi chains) and with the beta chain to form the complete DNA polymerase III complex.</text>
</comment>
<dbReference type="Proteomes" id="UP000076625">
    <property type="component" value="Unassembled WGS sequence"/>
</dbReference>
<dbReference type="Pfam" id="PF00929">
    <property type="entry name" value="RNase_T"/>
    <property type="match status" value="1"/>
</dbReference>
<evidence type="ECO:0000256" key="1">
    <source>
        <dbReference type="ARBA" id="ARBA00012417"/>
    </source>
</evidence>
<dbReference type="SMART" id="SM00479">
    <property type="entry name" value="EXOIII"/>
    <property type="match status" value="1"/>
</dbReference>
<dbReference type="GO" id="GO:0006289">
    <property type="term" value="P:nucleotide-excision repair"/>
    <property type="evidence" value="ECO:0007669"/>
    <property type="project" value="InterPro"/>
</dbReference>
<dbReference type="InterPro" id="IPR012337">
    <property type="entry name" value="RNaseH-like_sf"/>
</dbReference>
<dbReference type="SUPFAM" id="SSF82771">
    <property type="entry name" value="GIY-YIG endonuclease"/>
    <property type="match status" value="1"/>
</dbReference>
<evidence type="ECO:0000256" key="4">
    <source>
        <dbReference type="ARBA" id="ARBA00049244"/>
    </source>
</evidence>
<dbReference type="InterPro" id="IPR006054">
    <property type="entry name" value="DnaQ"/>
</dbReference>
<dbReference type="EMBL" id="LQQU01000017">
    <property type="protein sequence ID" value="KZE32661.1"/>
    <property type="molecule type" value="Genomic_DNA"/>
</dbReference>
<dbReference type="FunFam" id="3.30.420.10:FF:000045">
    <property type="entry name" value="3'-5' exonuclease DinG"/>
    <property type="match status" value="1"/>
</dbReference>
<dbReference type="PANTHER" id="PTHR30231">
    <property type="entry name" value="DNA POLYMERASE III SUBUNIT EPSILON"/>
    <property type="match status" value="1"/>
</dbReference>
<dbReference type="InterPro" id="IPR000305">
    <property type="entry name" value="GIY-YIG_endonuc"/>
</dbReference>
<dbReference type="GO" id="GO:0008408">
    <property type="term" value="F:3'-5' exonuclease activity"/>
    <property type="evidence" value="ECO:0007669"/>
    <property type="project" value="TreeGrafter"/>
</dbReference>
<dbReference type="AlphaFoldDB" id="A0A163CKP7"/>
<dbReference type="Gene3D" id="3.30.420.10">
    <property type="entry name" value="Ribonuclease H-like superfamily/Ribonuclease H"/>
    <property type="match status" value="1"/>
</dbReference>
<dbReference type="SUPFAM" id="SSF53098">
    <property type="entry name" value="Ribonuclease H-like"/>
    <property type="match status" value="1"/>
</dbReference>
<dbReference type="RefSeq" id="WP_066611475.1">
    <property type="nucleotide sequence ID" value="NZ_LQQU01000017.1"/>
</dbReference>
<dbReference type="InterPro" id="IPR036397">
    <property type="entry name" value="RNaseH_sf"/>
</dbReference>